<dbReference type="PROSITE" id="PS50850">
    <property type="entry name" value="MFS"/>
    <property type="match status" value="1"/>
</dbReference>
<feature type="transmembrane region" description="Helical" evidence="7">
    <location>
        <begin position="428"/>
        <end position="449"/>
    </location>
</feature>
<dbReference type="PRINTS" id="PR00171">
    <property type="entry name" value="SUGRTRNSPORT"/>
</dbReference>
<dbReference type="InterPro" id="IPR050360">
    <property type="entry name" value="MFS_Sugar_Transporters"/>
</dbReference>
<dbReference type="GO" id="GO:0016020">
    <property type="term" value="C:membrane"/>
    <property type="evidence" value="ECO:0007669"/>
    <property type="project" value="UniProtKB-SubCell"/>
</dbReference>
<reference evidence="9 10" key="1">
    <citation type="submission" date="2016-03" db="EMBL/GenBank/DDBJ databases">
        <title>Comparative genomics of Pseudogymnoascus destructans, the fungus causing white-nose syndrome of bats.</title>
        <authorList>
            <person name="Palmer J.M."/>
            <person name="Drees K.P."/>
            <person name="Foster J.T."/>
            <person name="Lindner D.L."/>
        </authorList>
    </citation>
    <scope>NUCLEOTIDE SEQUENCE [LARGE SCALE GENOMIC DNA]</scope>
    <source>
        <strain evidence="9 10">UAMH 10579</strain>
    </source>
</reference>
<dbReference type="OrthoDB" id="6133115at2759"/>
<dbReference type="RefSeq" id="XP_018126202.1">
    <property type="nucleotide sequence ID" value="XM_018278972.2"/>
</dbReference>
<evidence type="ECO:0000256" key="7">
    <source>
        <dbReference type="SAM" id="Phobius"/>
    </source>
</evidence>
<keyword evidence="3" id="KW-0813">Transport</keyword>
<feature type="domain" description="Major facilitator superfamily (MFS) profile" evidence="8">
    <location>
        <begin position="10"/>
        <end position="454"/>
    </location>
</feature>
<dbReference type="InterPro" id="IPR036259">
    <property type="entry name" value="MFS_trans_sf"/>
</dbReference>
<dbReference type="InterPro" id="IPR020846">
    <property type="entry name" value="MFS_dom"/>
</dbReference>
<evidence type="ECO:0000256" key="3">
    <source>
        <dbReference type="ARBA" id="ARBA00022448"/>
    </source>
</evidence>
<evidence type="ECO:0000256" key="2">
    <source>
        <dbReference type="ARBA" id="ARBA00010992"/>
    </source>
</evidence>
<dbReference type="PROSITE" id="PS00217">
    <property type="entry name" value="SUGAR_TRANSPORT_2"/>
    <property type="match status" value="1"/>
</dbReference>
<evidence type="ECO:0000313" key="10">
    <source>
        <dbReference type="Proteomes" id="UP000091956"/>
    </source>
</evidence>
<protein>
    <recommendedName>
        <fullName evidence="8">Major facilitator superfamily (MFS) profile domain-containing protein</fullName>
    </recommendedName>
</protein>
<dbReference type="GO" id="GO:0005351">
    <property type="term" value="F:carbohydrate:proton symporter activity"/>
    <property type="evidence" value="ECO:0007669"/>
    <property type="project" value="TreeGrafter"/>
</dbReference>
<sequence length="503" mass="55034">MKKLNRLILYVLTISLGGLVIGIDTGIIASVLSQKGFQAYMFPQGTKNVTSLVGAIVSMGAAGGAIGSLISGFFLEKLGRRKTLWISTFFTIVGATLQTAANGVALVIVGRTIAGIALGMLRPTIPVYISEIAPASQRARLMGIFGLLIAGGYVCAGWIGYACSFASGQVTWRLALAMQIPAAAVLMGLILFVPESPRWLAQRERYEDMDRCMRRIYSDEDEDFFIRSVVEIRAQIQLEAIQRTTKTLGHALIELFNSRNIKRTAVAITVLQVGCVSGALAIQQYQSILYASLGYTGRKALLITACYSFMGVLGQFINILAISDKWPRVRTMWVGCLSLGVALSLLMAISRFYGNGLNPSGAQAGVAFIFIYSALYAMFFNSTLHTIPPEYFPAHLRGYGLSVGDFFQGVSNIWLSQVTPYAFDAIRWKYYSVFIASVILLAVFFKLFLKETNQMTLERTAGLFGDETVYNSSIDKVAHIQHGVADQIEIGNRATNKRNITPT</sequence>
<name>A0A1B8G9F7_9PEZI</name>
<comment type="subcellular location">
    <subcellularLocation>
        <location evidence="1">Membrane</location>
        <topology evidence="1">Multi-pass membrane protein</topology>
    </subcellularLocation>
</comment>
<dbReference type="Proteomes" id="UP000091956">
    <property type="component" value="Unassembled WGS sequence"/>
</dbReference>
<accession>A0A1B8G9F7</accession>
<keyword evidence="4 7" id="KW-0812">Transmembrane</keyword>
<evidence type="ECO:0000256" key="4">
    <source>
        <dbReference type="ARBA" id="ARBA00022692"/>
    </source>
</evidence>
<dbReference type="GeneID" id="28842945"/>
<dbReference type="InterPro" id="IPR005829">
    <property type="entry name" value="Sugar_transporter_CS"/>
</dbReference>
<dbReference type="InterPro" id="IPR003663">
    <property type="entry name" value="Sugar/inositol_transpt"/>
</dbReference>
<dbReference type="PANTHER" id="PTHR48022:SF2">
    <property type="entry name" value="PLASTIDIC GLUCOSE TRANSPORTER 4"/>
    <property type="match status" value="1"/>
</dbReference>
<feature type="transmembrane region" description="Helical" evidence="7">
    <location>
        <begin position="141"/>
        <end position="162"/>
    </location>
</feature>
<feature type="transmembrane region" description="Helical" evidence="7">
    <location>
        <begin position="7"/>
        <end position="32"/>
    </location>
</feature>
<dbReference type="Pfam" id="PF00083">
    <property type="entry name" value="Sugar_tr"/>
    <property type="match status" value="1"/>
</dbReference>
<evidence type="ECO:0000256" key="1">
    <source>
        <dbReference type="ARBA" id="ARBA00004141"/>
    </source>
</evidence>
<feature type="transmembrane region" description="Helical" evidence="7">
    <location>
        <begin position="174"/>
        <end position="193"/>
    </location>
</feature>
<feature type="transmembrane region" description="Helical" evidence="7">
    <location>
        <begin position="300"/>
        <end position="321"/>
    </location>
</feature>
<feature type="transmembrane region" description="Helical" evidence="7">
    <location>
        <begin position="396"/>
        <end position="416"/>
    </location>
</feature>
<evidence type="ECO:0000256" key="5">
    <source>
        <dbReference type="ARBA" id="ARBA00022989"/>
    </source>
</evidence>
<keyword evidence="6 7" id="KW-0472">Membrane</keyword>
<evidence type="ECO:0000259" key="8">
    <source>
        <dbReference type="PROSITE" id="PS50850"/>
    </source>
</evidence>
<dbReference type="PANTHER" id="PTHR48022">
    <property type="entry name" value="PLASTIDIC GLUCOSE TRANSPORTER 4"/>
    <property type="match status" value="1"/>
</dbReference>
<organism evidence="9 10">
    <name type="scientific">Pseudogymnoascus verrucosus</name>
    <dbReference type="NCBI Taxonomy" id="342668"/>
    <lineage>
        <taxon>Eukaryota</taxon>
        <taxon>Fungi</taxon>
        <taxon>Dikarya</taxon>
        <taxon>Ascomycota</taxon>
        <taxon>Pezizomycotina</taxon>
        <taxon>Leotiomycetes</taxon>
        <taxon>Thelebolales</taxon>
        <taxon>Thelebolaceae</taxon>
        <taxon>Pseudogymnoascus</taxon>
    </lineage>
</organism>
<comment type="similarity">
    <text evidence="2">Belongs to the major facilitator superfamily. Sugar transporter (TC 2.A.1.1) family.</text>
</comment>
<feature type="transmembrane region" description="Helical" evidence="7">
    <location>
        <begin position="84"/>
        <end position="101"/>
    </location>
</feature>
<keyword evidence="5 7" id="KW-1133">Transmembrane helix</keyword>
<dbReference type="Gene3D" id="1.20.1250.20">
    <property type="entry name" value="MFS general substrate transporter like domains"/>
    <property type="match status" value="1"/>
</dbReference>
<feature type="transmembrane region" description="Helical" evidence="7">
    <location>
        <begin position="265"/>
        <end position="285"/>
    </location>
</feature>
<reference evidence="10" key="2">
    <citation type="journal article" date="2018" name="Nat. Commun.">
        <title>Extreme sensitivity to ultraviolet light in the fungal pathogen causing white-nose syndrome of bats.</title>
        <authorList>
            <person name="Palmer J.M."/>
            <person name="Drees K.P."/>
            <person name="Foster J.T."/>
            <person name="Lindner D.L."/>
        </authorList>
    </citation>
    <scope>NUCLEOTIDE SEQUENCE [LARGE SCALE GENOMIC DNA]</scope>
    <source>
        <strain evidence="10">UAMH 10579</strain>
    </source>
</reference>
<feature type="transmembrane region" description="Helical" evidence="7">
    <location>
        <begin position="52"/>
        <end position="75"/>
    </location>
</feature>
<proteinExistence type="inferred from homology"/>
<dbReference type="InterPro" id="IPR005828">
    <property type="entry name" value="MFS_sugar_transport-like"/>
</dbReference>
<feature type="transmembrane region" description="Helical" evidence="7">
    <location>
        <begin position="333"/>
        <end position="353"/>
    </location>
</feature>
<keyword evidence="10" id="KW-1185">Reference proteome</keyword>
<dbReference type="PROSITE" id="PS00216">
    <property type="entry name" value="SUGAR_TRANSPORT_1"/>
    <property type="match status" value="1"/>
</dbReference>
<dbReference type="SUPFAM" id="SSF103473">
    <property type="entry name" value="MFS general substrate transporter"/>
    <property type="match status" value="1"/>
</dbReference>
<gene>
    <name evidence="9" type="ORF">VE01_09559</name>
</gene>
<feature type="transmembrane region" description="Helical" evidence="7">
    <location>
        <begin position="107"/>
        <end position="129"/>
    </location>
</feature>
<evidence type="ECO:0000256" key="6">
    <source>
        <dbReference type="ARBA" id="ARBA00023136"/>
    </source>
</evidence>
<dbReference type="EMBL" id="KV460267">
    <property type="protein sequence ID" value="OBT92469.1"/>
    <property type="molecule type" value="Genomic_DNA"/>
</dbReference>
<feature type="transmembrane region" description="Helical" evidence="7">
    <location>
        <begin position="365"/>
        <end position="384"/>
    </location>
</feature>
<dbReference type="AlphaFoldDB" id="A0A1B8G9F7"/>
<evidence type="ECO:0000313" key="9">
    <source>
        <dbReference type="EMBL" id="OBT92469.1"/>
    </source>
</evidence>